<feature type="compositionally biased region" description="Polar residues" evidence="1">
    <location>
        <begin position="117"/>
        <end position="135"/>
    </location>
</feature>
<name>A0A8T2DTS5_ARASU</name>
<keyword evidence="4" id="KW-1185">Reference proteome</keyword>
<evidence type="ECO:0000256" key="2">
    <source>
        <dbReference type="SAM" id="Phobius"/>
    </source>
</evidence>
<keyword evidence="2" id="KW-0812">Transmembrane</keyword>
<protein>
    <submittedName>
        <fullName evidence="3">Uncharacterized protein</fullName>
    </submittedName>
</protein>
<comment type="caution">
    <text evidence="3">The sequence shown here is derived from an EMBL/GenBank/DDBJ whole genome shotgun (WGS) entry which is preliminary data.</text>
</comment>
<organism evidence="3 4">
    <name type="scientific">Arabidopsis suecica</name>
    <name type="common">Swedish thale-cress</name>
    <name type="synonym">Cardaminopsis suecica</name>
    <dbReference type="NCBI Taxonomy" id="45249"/>
    <lineage>
        <taxon>Eukaryota</taxon>
        <taxon>Viridiplantae</taxon>
        <taxon>Streptophyta</taxon>
        <taxon>Embryophyta</taxon>
        <taxon>Tracheophyta</taxon>
        <taxon>Spermatophyta</taxon>
        <taxon>Magnoliopsida</taxon>
        <taxon>eudicotyledons</taxon>
        <taxon>Gunneridae</taxon>
        <taxon>Pentapetalae</taxon>
        <taxon>rosids</taxon>
        <taxon>malvids</taxon>
        <taxon>Brassicales</taxon>
        <taxon>Brassicaceae</taxon>
        <taxon>Camelineae</taxon>
        <taxon>Arabidopsis</taxon>
    </lineage>
</organism>
<dbReference type="EMBL" id="JAEFBJ010000005">
    <property type="protein sequence ID" value="KAG7610741.1"/>
    <property type="molecule type" value="Genomic_DNA"/>
</dbReference>
<gene>
    <name evidence="3" type="ORF">ISN44_As05g027660</name>
</gene>
<feature type="transmembrane region" description="Helical" evidence="2">
    <location>
        <begin position="26"/>
        <end position="44"/>
    </location>
</feature>
<feature type="region of interest" description="Disordered" evidence="1">
    <location>
        <begin position="99"/>
        <end position="135"/>
    </location>
</feature>
<evidence type="ECO:0000313" key="3">
    <source>
        <dbReference type="EMBL" id="KAG7610741.1"/>
    </source>
</evidence>
<keyword evidence="2" id="KW-0472">Membrane</keyword>
<sequence>MCYFTCPRLTGDPRILGKRPYLPPRIHWFLLLLGYLAIHNLTLLRTNRRLLKATKVGKLTDFQIGSFRGFSSGLLVAEAKVLGETCYGRHHQATLDRRPTDWTRCGSDTQPRPWATQGATTGPESSPTCRPTGSCSVAAPQPQNFDRSTWSIVPPMVQHTPISAKLRPARVAHTAYCGHTAGVPRAYYGHTAGTLRANWGILGQTAGASRAKSYSSVLKTMVRMGKKEEKMGTMGDEMFKGNEPSDDEGNGRWDPMLLEKELNQKSLTNRLRLDEERSKGKMVDKEGEDERQKGKRAAELEMGSEKA</sequence>
<dbReference type="Proteomes" id="UP000694251">
    <property type="component" value="Chromosome 5"/>
</dbReference>
<dbReference type="OrthoDB" id="10398477at2759"/>
<feature type="non-terminal residue" evidence="3">
    <location>
        <position position="1"/>
    </location>
</feature>
<evidence type="ECO:0000256" key="1">
    <source>
        <dbReference type="SAM" id="MobiDB-lite"/>
    </source>
</evidence>
<feature type="compositionally biased region" description="Basic and acidic residues" evidence="1">
    <location>
        <begin position="271"/>
        <end position="307"/>
    </location>
</feature>
<proteinExistence type="predicted"/>
<accession>A0A8T2DTS5</accession>
<keyword evidence="2" id="KW-1133">Transmembrane helix</keyword>
<reference evidence="3 4" key="1">
    <citation type="submission" date="2020-12" db="EMBL/GenBank/DDBJ databases">
        <title>Concerted genomic and epigenomic changes stabilize Arabidopsis allopolyploids.</title>
        <authorList>
            <person name="Chen Z."/>
        </authorList>
    </citation>
    <scope>NUCLEOTIDE SEQUENCE [LARGE SCALE GENOMIC DNA]</scope>
    <source>
        <strain evidence="3">As9502</strain>
        <tissue evidence="3">Leaf</tissue>
    </source>
</reference>
<evidence type="ECO:0000313" key="4">
    <source>
        <dbReference type="Proteomes" id="UP000694251"/>
    </source>
</evidence>
<feature type="region of interest" description="Disordered" evidence="1">
    <location>
        <begin position="234"/>
        <end position="307"/>
    </location>
</feature>
<dbReference type="AlphaFoldDB" id="A0A8T2DTS5"/>